<evidence type="ECO:0000256" key="1">
    <source>
        <dbReference type="ARBA" id="ARBA00001947"/>
    </source>
</evidence>
<dbReference type="GO" id="GO:0046872">
    <property type="term" value="F:metal ion binding"/>
    <property type="evidence" value="ECO:0007669"/>
    <property type="project" value="InterPro"/>
</dbReference>
<evidence type="ECO:0000259" key="5">
    <source>
        <dbReference type="Pfam" id="PF05193"/>
    </source>
</evidence>
<sequence>MEYFSHILSNGLRIVHLPVDSPVSYCGFAVNAGTRDENADEFGLAHFVEHMVFKGTKKRKAWHILNRMENVGGELNAYTTKEETFVYSVFMEEHYRRAFELLIDLIFYSQFPEQEIEKEVDVILDEINSYEDSPSELIFDEFENLLFKDHALGHNILGGEKSLLNFDSGSGRSFMRRFYAPENMVFFSMGRISFSKIVKMAENALTGISFPMAERVRKAPGPILPCERKIHKDTHQAHVLIGGRAYSMFDEKRIPLFLLNNLLGGPGMNNRLNVSLREKNGLVYNVESNVTSYTDTGLASIYFGTDPKNKEKAIRLVHKELDKLRDVKLSATQLTAAKKQVIGQLGVSGDNREGLFLGLGKSFLHYNRYDTLSEVFAKVEKLTAEEIQEVANEIFAPDNLSSLIYE</sequence>
<dbReference type="InterPro" id="IPR001431">
    <property type="entry name" value="Pept_M16_Zn_BS"/>
</dbReference>
<comment type="caution">
    <text evidence="6">The sequence shown here is derived from an EMBL/GenBank/DDBJ whole genome shotgun (WGS) entry which is preliminary data.</text>
</comment>
<feature type="domain" description="Peptidase M16 N-terminal" evidence="4">
    <location>
        <begin position="22"/>
        <end position="158"/>
    </location>
</feature>
<dbReference type="PROSITE" id="PS00143">
    <property type="entry name" value="INSULINASE"/>
    <property type="match status" value="1"/>
</dbReference>
<evidence type="ECO:0000313" key="6">
    <source>
        <dbReference type="EMBL" id="SEF99816.1"/>
    </source>
</evidence>
<evidence type="ECO:0000313" key="7">
    <source>
        <dbReference type="Proteomes" id="UP000236725"/>
    </source>
</evidence>
<reference evidence="6 7" key="1">
    <citation type="submission" date="2016-10" db="EMBL/GenBank/DDBJ databases">
        <authorList>
            <person name="Varghese N."/>
            <person name="Submissions S."/>
        </authorList>
    </citation>
    <scope>NUCLEOTIDE SEQUENCE [LARGE SCALE GENOMIC DNA]</scope>
    <source>
        <strain evidence="6 7">DSM 29073</strain>
    </source>
</reference>
<evidence type="ECO:0000259" key="4">
    <source>
        <dbReference type="Pfam" id="PF00675"/>
    </source>
</evidence>
<comment type="cofactor">
    <cofactor evidence="1">
        <name>Zn(2+)</name>
        <dbReference type="ChEBI" id="CHEBI:29105"/>
    </cofactor>
</comment>
<dbReference type="InterPro" id="IPR050361">
    <property type="entry name" value="MPP/UQCRC_Complex"/>
</dbReference>
<dbReference type="PANTHER" id="PTHR11851">
    <property type="entry name" value="METALLOPROTEASE"/>
    <property type="match status" value="1"/>
</dbReference>
<dbReference type="GO" id="GO:0006508">
    <property type="term" value="P:proteolysis"/>
    <property type="evidence" value="ECO:0007669"/>
    <property type="project" value="InterPro"/>
</dbReference>
<accession>A0A8G2F4P7</accession>
<dbReference type="RefSeq" id="WP_103983675.1">
    <property type="nucleotide sequence ID" value="NZ_FNVS01000011.1"/>
</dbReference>
<dbReference type="AlphaFoldDB" id="A0A8G2F4P7"/>
<dbReference type="SUPFAM" id="SSF63411">
    <property type="entry name" value="LuxS/MPP-like metallohydrolase"/>
    <property type="match status" value="2"/>
</dbReference>
<evidence type="ECO:0000256" key="2">
    <source>
        <dbReference type="ARBA" id="ARBA00007261"/>
    </source>
</evidence>
<evidence type="ECO:0000256" key="3">
    <source>
        <dbReference type="RuleBase" id="RU004447"/>
    </source>
</evidence>
<dbReference type="Proteomes" id="UP000236725">
    <property type="component" value="Unassembled WGS sequence"/>
</dbReference>
<dbReference type="InterPro" id="IPR011249">
    <property type="entry name" value="Metalloenz_LuxS/M16"/>
</dbReference>
<dbReference type="Gene3D" id="3.30.830.10">
    <property type="entry name" value="Metalloenzyme, LuxS/M16 peptidase-like"/>
    <property type="match status" value="2"/>
</dbReference>
<dbReference type="InterPro" id="IPR011765">
    <property type="entry name" value="Pept_M16_N"/>
</dbReference>
<dbReference type="EMBL" id="FNVS01000011">
    <property type="protein sequence ID" value="SEF99816.1"/>
    <property type="molecule type" value="Genomic_DNA"/>
</dbReference>
<keyword evidence="7" id="KW-1185">Reference proteome</keyword>
<dbReference type="Pfam" id="PF05193">
    <property type="entry name" value="Peptidase_M16_C"/>
    <property type="match status" value="1"/>
</dbReference>
<protein>
    <submittedName>
        <fullName evidence="6">Predicted Zn-dependent peptidase</fullName>
    </submittedName>
</protein>
<organism evidence="6 7">
    <name type="scientific">Parabacteroides chinchillae</name>
    <dbReference type="NCBI Taxonomy" id="871327"/>
    <lineage>
        <taxon>Bacteria</taxon>
        <taxon>Pseudomonadati</taxon>
        <taxon>Bacteroidota</taxon>
        <taxon>Bacteroidia</taxon>
        <taxon>Bacteroidales</taxon>
        <taxon>Tannerellaceae</taxon>
        <taxon>Parabacteroides</taxon>
    </lineage>
</organism>
<dbReference type="GO" id="GO:0004222">
    <property type="term" value="F:metalloendopeptidase activity"/>
    <property type="evidence" value="ECO:0007669"/>
    <property type="project" value="InterPro"/>
</dbReference>
<gene>
    <name evidence="6" type="ORF">SAMN05444001_111100</name>
</gene>
<comment type="similarity">
    <text evidence="2 3">Belongs to the peptidase M16 family.</text>
</comment>
<dbReference type="Pfam" id="PF00675">
    <property type="entry name" value="Peptidase_M16"/>
    <property type="match status" value="1"/>
</dbReference>
<feature type="domain" description="Peptidase M16 C-terminal" evidence="5">
    <location>
        <begin position="172"/>
        <end position="340"/>
    </location>
</feature>
<name>A0A8G2F4P7_9BACT</name>
<dbReference type="InterPro" id="IPR007863">
    <property type="entry name" value="Peptidase_M16_C"/>
</dbReference>
<proteinExistence type="inferred from homology"/>
<dbReference type="PANTHER" id="PTHR11851:SF49">
    <property type="entry name" value="MITOCHONDRIAL-PROCESSING PEPTIDASE SUBUNIT ALPHA"/>
    <property type="match status" value="1"/>
</dbReference>